<feature type="domain" description="Bacillithiol biosynthesis BshC N-terminal Rossmann-like" evidence="3">
    <location>
        <begin position="37"/>
        <end position="371"/>
    </location>
</feature>
<dbReference type="AlphaFoldDB" id="A0A930YUY1"/>
<feature type="domain" description="Bacillithiol biosynthesis BshC C-terminal coiled-coil" evidence="4">
    <location>
        <begin position="374"/>
        <end position="521"/>
    </location>
</feature>
<comment type="caution">
    <text evidence="5">The sequence shown here is derived from an EMBL/GenBank/DDBJ whole genome shotgun (WGS) entry which is preliminary data.</text>
</comment>
<dbReference type="Pfam" id="PF10079">
    <property type="entry name" value="Rossmann-like_BshC"/>
    <property type="match status" value="1"/>
</dbReference>
<name>A0A930YUY1_9FLAO</name>
<reference evidence="5" key="1">
    <citation type="submission" date="2020-11" db="EMBL/GenBank/DDBJ databases">
        <title>Genome seq and assembly of Planobacterium sp.</title>
        <authorList>
            <person name="Chhetri G."/>
        </authorList>
    </citation>
    <scope>NUCLEOTIDE SEQUENCE</scope>
    <source>
        <strain evidence="5">GCR5</strain>
    </source>
</reference>
<keyword evidence="2" id="KW-0175">Coiled coil</keyword>
<dbReference type="GO" id="GO:0016874">
    <property type="term" value="F:ligase activity"/>
    <property type="evidence" value="ECO:0007669"/>
    <property type="project" value="UniProtKB-UniRule"/>
</dbReference>
<dbReference type="InterPro" id="IPR011199">
    <property type="entry name" value="Bacillithiol_biosynth_BshC"/>
</dbReference>
<dbReference type="Proteomes" id="UP000694480">
    <property type="component" value="Unassembled WGS sequence"/>
</dbReference>
<evidence type="ECO:0000259" key="4">
    <source>
        <dbReference type="Pfam" id="PF24850"/>
    </source>
</evidence>
<dbReference type="HAMAP" id="MF_01867">
    <property type="entry name" value="BshC"/>
    <property type="match status" value="1"/>
</dbReference>
<dbReference type="NCBIfam" id="TIGR03998">
    <property type="entry name" value="thiol_BshC"/>
    <property type="match status" value="1"/>
</dbReference>
<dbReference type="InterPro" id="IPR055398">
    <property type="entry name" value="Rossmann-like_BshC"/>
</dbReference>
<evidence type="ECO:0000313" key="6">
    <source>
        <dbReference type="Proteomes" id="UP000694480"/>
    </source>
</evidence>
<evidence type="ECO:0000313" key="5">
    <source>
        <dbReference type="EMBL" id="MBF5026832.1"/>
    </source>
</evidence>
<organism evidence="5 6">
    <name type="scientific">Planobacterium oryzisoli</name>
    <dbReference type="NCBI Taxonomy" id="2771435"/>
    <lineage>
        <taxon>Bacteria</taxon>
        <taxon>Pseudomonadati</taxon>
        <taxon>Bacteroidota</taxon>
        <taxon>Flavobacteriia</taxon>
        <taxon>Flavobacteriales</taxon>
        <taxon>Weeksellaceae</taxon>
        <taxon>Chryseobacterium group</taxon>
        <taxon>Chryseobacterium</taxon>
    </lineage>
</organism>
<dbReference type="EMBL" id="JADKYY010000003">
    <property type="protein sequence ID" value="MBF5026832.1"/>
    <property type="molecule type" value="Genomic_DNA"/>
</dbReference>
<gene>
    <name evidence="2 5" type="primary">bshC</name>
    <name evidence="5" type="ORF">IC612_03350</name>
</gene>
<dbReference type="RefSeq" id="WP_194738760.1">
    <property type="nucleotide sequence ID" value="NZ_JADKYY010000003.1"/>
</dbReference>
<proteinExistence type="inferred from homology"/>
<sequence length="529" mass="61646">MNNERTISDFRSLSSIPQLVRDFLNREVPGLEDSLFTIESIRKQIEQQQGAFSGHERAVLCQELERQHGCLPIAPEQKESLGLLIQENTFTVCTGHQLNLFTGPVFFIYKILQTIKTAHYLRTELPEFNFVPIFWMASEDHDLDEIDHFSTLQATYHIQGESGGAVGRIVPKDISFNEAFSQEVRDTVYGTELSRLLMDAYTPGKNLAESTREIVQHLFSSYGLLVLDGDTRTLKQEMIPYFKEELLNQSLFHETKGRNEMILKKYGRLQVNPRSINLFHLDTIRQRIESHNGGFRLLETGEVFSVSGLMEVLEKFPERFSPNALLRPIYQQKILPNIAYIGGNAEIMYWIQLPEYFSKMGVPFPILIPRNSLLFLSKKTRVKIEKLQRDPIDFFQPLHQFLKSYLLEESSLKDQIDQLEKGLKDAFEQLGELAQKTEGSFMQMVEAEQARQTKSYNRFRKRLLRAEKIKHGEKVERIEQLYNEIHPRGLWQERVLNFSVFYRDYGKDWLQNCYQEMEVTKSALIILPI</sequence>
<dbReference type="EC" id="6.-.-.-" evidence="2"/>
<feature type="coiled-coil region" evidence="2">
    <location>
        <begin position="402"/>
        <end position="436"/>
    </location>
</feature>
<evidence type="ECO:0000259" key="3">
    <source>
        <dbReference type="Pfam" id="PF10079"/>
    </source>
</evidence>
<keyword evidence="6" id="KW-1185">Reference proteome</keyword>
<dbReference type="Pfam" id="PF24850">
    <property type="entry name" value="CC_BshC"/>
    <property type="match status" value="1"/>
</dbReference>
<evidence type="ECO:0000256" key="2">
    <source>
        <dbReference type="HAMAP-Rule" id="MF_01867"/>
    </source>
</evidence>
<protein>
    <recommendedName>
        <fullName evidence="2">Putative cysteine ligase BshC</fullName>
        <ecNumber evidence="2">6.-.-.-</ecNumber>
    </recommendedName>
</protein>
<dbReference type="InterPro" id="IPR055399">
    <property type="entry name" value="CC_BshC"/>
</dbReference>
<accession>A0A930YUY1</accession>
<keyword evidence="1 2" id="KW-0436">Ligase</keyword>
<evidence type="ECO:0000256" key="1">
    <source>
        <dbReference type="ARBA" id="ARBA00022598"/>
    </source>
</evidence>
<comment type="similarity">
    <text evidence="2">Belongs to the BshC family.</text>
</comment>